<dbReference type="Gene3D" id="3.40.50.2300">
    <property type="match status" value="1"/>
</dbReference>
<evidence type="ECO:0000313" key="12">
    <source>
        <dbReference type="EMBL" id="TDG14158.1"/>
    </source>
</evidence>
<evidence type="ECO:0000256" key="4">
    <source>
        <dbReference type="ARBA" id="ARBA00023012"/>
    </source>
</evidence>
<organism evidence="12 13">
    <name type="scientific">Seongchinamella unica</name>
    <dbReference type="NCBI Taxonomy" id="2547392"/>
    <lineage>
        <taxon>Bacteria</taxon>
        <taxon>Pseudomonadati</taxon>
        <taxon>Pseudomonadota</taxon>
        <taxon>Gammaproteobacteria</taxon>
        <taxon>Cellvibrionales</taxon>
        <taxon>Halieaceae</taxon>
        <taxon>Seongchinamella</taxon>
    </lineage>
</organism>
<dbReference type="FunFam" id="3.40.50.2300:FF:000001">
    <property type="entry name" value="DNA-binding response regulator PhoB"/>
    <property type="match status" value="1"/>
</dbReference>
<dbReference type="SUPFAM" id="SSF52172">
    <property type="entry name" value="CheY-like"/>
    <property type="match status" value="1"/>
</dbReference>
<evidence type="ECO:0000259" key="10">
    <source>
        <dbReference type="PROSITE" id="PS50110"/>
    </source>
</evidence>
<keyword evidence="4" id="KW-0902">Two-component regulatory system</keyword>
<dbReference type="OrthoDB" id="9802426at2"/>
<dbReference type="Pfam" id="PF00486">
    <property type="entry name" value="Trans_reg_C"/>
    <property type="match status" value="1"/>
</dbReference>
<evidence type="ECO:0000256" key="3">
    <source>
        <dbReference type="ARBA" id="ARBA00022553"/>
    </source>
</evidence>
<keyword evidence="5" id="KW-0805">Transcription regulation</keyword>
<dbReference type="InterPro" id="IPR058124">
    <property type="entry name" value="CpxR-like_REC"/>
</dbReference>
<dbReference type="CDD" id="cd17623">
    <property type="entry name" value="REC_OmpR_CpxR"/>
    <property type="match status" value="1"/>
</dbReference>
<reference evidence="12 13" key="1">
    <citation type="submission" date="2019-03" db="EMBL/GenBank/DDBJ databases">
        <title>Seongchinamella monodicae gen. nov., sp. nov., a novel member of the Gammaproteobacteria isolated from a tidal mudflat of beach.</title>
        <authorList>
            <person name="Yang H.G."/>
            <person name="Kang J.W."/>
            <person name="Lee S.D."/>
        </authorList>
    </citation>
    <scope>NUCLEOTIDE SEQUENCE [LARGE SCALE GENOMIC DNA]</scope>
    <source>
        <strain evidence="12 13">GH4-78</strain>
    </source>
</reference>
<dbReference type="EMBL" id="SMSE01000002">
    <property type="protein sequence ID" value="TDG14158.1"/>
    <property type="molecule type" value="Genomic_DNA"/>
</dbReference>
<evidence type="ECO:0000313" key="13">
    <source>
        <dbReference type="Proteomes" id="UP000295554"/>
    </source>
</evidence>
<dbReference type="InterPro" id="IPR016032">
    <property type="entry name" value="Sig_transdc_resp-reg_C-effctor"/>
</dbReference>
<feature type="DNA-binding region" description="OmpR/PhoB-type" evidence="9">
    <location>
        <begin position="129"/>
        <end position="227"/>
    </location>
</feature>
<dbReference type="InterPro" id="IPR011006">
    <property type="entry name" value="CheY-like_superfamily"/>
</dbReference>
<evidence type="ECO:0000256" key="2">
    <source>
        <dbReference type="ARBA" id="ARBA00022490"/>
    </source>
</evidence>
<evidence type="ECO:0000256" key="9">
    <source>
        <dbReference type="PROSITE-ProRule" id="PRU01091"/>
    </source>
</evidence>
<dbReference type="GO" id="GO:0032993">
    <property type="term" value="C:protein-DNA complex"/>
    <property type="evidence" value="ECO:0007669"/>
    <property type="project" value="TreeGrafter"/>
</dbReference>
<dbReference type="SMART" id="SM00448">
    <property type="entry name" value="REC"/>
    <property type="match status" value="1"/>
</dbReference>
<dbReference type="SMART" id="SM00862">
    <property type="entry name" value="Trans_reg_C"/>
    <property type="match status" value="1"/>
</dbReference>
<feature type="domain" description="OmpR/PhoB-type" evidence="11">
    <location>
        <begin position="129"/>
        <end position="227"/>
    </location>
</feature>
<accession>A0A4R5LT85</accession>
<keyword evidence="13" id="KW-1185">Reference proteome</keyword>
<feature type="domain" description="Response regulatory" evidence="10">
    <location>
        <begin position="4"/>
        <end position="117"/>
    </location>
</feature>
<keyword evidence="3 8" id="KW-0597">Phosphoprotein</keyword>
<dbReference type="PROSITE" id="PS51755">
    <property type="entry name" value="OMPR_PHOB"/>
    <property type="match status" value="1"/>
</dbReference>
<dbReference type="InterPro" id="IPR039420">
    <property type="entry name" value="WalR-like"/>
</dbReference>
<keyword evidence="6 9" id="KW-0238">DNA-binding</keyword>
<evidence type="ECO:0000256" key="1">
    <source>
        <dbReference type="ARBA" id="ARBA00004496"/>
    </source>
</evidence>
<dbReference type="Gene3D" id="6.10.250.690">
    <property type="match status" value="1"/>
</dbReference>
<dbReference type="CDD" id="cd00383">
    <property type="entry name" value="trans_reg_C"/>
    <property type="match status" value="1"/>
</dbReference>
<dbReference type="RefSeq" id="WP_133212843.1">
    <property type="nucleotide sequence ID" value="NZ_SMSE01000002.1"/>
</dbReference>
<dbReference type="GO" id="GO:0000156">
    <property type="term" value="F:phosphorelay response regulator activity"/>
    <property type="evidence" value="ECO:0007669"/>
    <property type="project" value="TreeGrafter"/>
</dbReference>
<dbReference type="Gene3D" id="1.10.10.10">
    <property type="entry name" value="Winged helix-like DNA-binding domain superfamily/Winged helix DNA-binding domain"/>
    <property type="match status" value="1"/>
</dbReference>
<dbReference type="GO" id="GO:0005829">
    <property type="term" value="C:cytosol"/>
    <property type="evidence" value="ECO:0007669"/>
    <property type="project" value="TreeGrafter"/>
</dbReference>
<dbReference type="PANTHER" id="PTHR48111">
    <property type="entry name" value="REGULATOR OF RPOS"/>
    <property type="match status" value="1"/>
</dbReference>
<proteinExistence type="predicted"/>
<evidence type="ECO:0000256" key="6">
    <source>
        <dbReference type="ARBA" id="ARBA00023125"/>
    </source>
</evidence>
<dbReference type="PROSITE" id="PS50110">
    <property type="entry name" value="RESPONSE_REGULATORY"/>
    <property type="match status" value="1"/>
</dbReference>
<dbReference type="InterPro" id="IPR001867">
    <property type="entry name" value="OmpR/PhoB-type_DNA-bd"/>
</dbReference>
<keyword evidence="2" id="KW-0963">Cytoplasm</keyword>
<dbReference type="GO" id="GO:0006355">
    <property type="term" value="P:regulation of DNA-templated transcription"/>
    <property type="evidence" value="ECO:0007669"/>
    <property type="project" value="InterPro"/>
</dbReference>
<dbReference type="InterPro" id="IPR036388">
    <property type="entry name" value="WH-like_DNA-bd_sf"/>
</dbReference>
<dbReference type="GO" id="GO:0000976">
    <property type="term" value="F:transcription cis-regulatory region binding"/>
    <property type="evidence" value="ECO:0007669"/>
    <property type="project" value="TreeGrafter"/>
</dbReference>
<feature type="modified residue" description="4-aspartylphosphate" evidence="8">
    <location>
        <position position="53"/>
    </location>
</feature>
<comment type="subcellular location">
    <subcellularLocation>
        <location evidence="1">Cytoplasm</location>
    </subcellularLocation>
</comment>
<evidence type="ECO:0000259" key="11">
    <source>
        <dbReference type="PROSITE" id="PS51755"/>
    </source>
</evidence>
<evidence type="ECO:0000256" key="7">
    <source>
        <dbReference type="ARBA" id="ARBA00023163"/>
    </source>
</evidence>
<dbReference type="Proteomes" id="UP000295554">
    <property type="component" value="Unassembled WGS sequence"/>
</dbReference>
<dbReference type="AlphaFoldDB" id="A0A4R5LT85"/>
<name>A0A4R5LT85_9GAMM</name>
<keyword evidence="7" id="KW-0804">Transcription</keyword>
<evidence type="ECO:0000256" key="8">
    <source>
        <dbReference type="PROSITE-ProRule" id="PRU00169"/>
    </source>
</evidence>
<dbReference type="SUPFAM" id="SSF46894">
    <property type="entry name" value="C-terminal effector domain of the bipartite response regulators"/>
    <property type="match status" value="1"/>
</dbReference>
<dbReference type="PANTHER" id="PTHR48111:SF39">
    <property type="entry name" value="TRANSCRIPTIONAL REGULATORY PROTEIN CPXR"/>
    <property type="match status" value="1"/>
</dbReference>
<gene>
    <name evidence="12" type="ORF">E2F43_11835</name>
</gene>
<dbReference type="Pfam" id="PF00072">
    <property type="entry name" value="Response_reg"/>
    <property type="match status" value="1"/>
</dbReference>
<comment type="caution">
    <text evidence="12">The sequence shown here is derived from an EMBL/GenBank/DDBJ whole genome shotgun (WGS) entry which is preliminary data.</text>
</comment>
<dbReference type="InterPro" id="IPR001789">
    <property type="entry name" value="Sig_transdc_resp-reg_receiver"/>
</dbReference>
<evidence type="ECO:0000256" key="5">
    <source>
        <dbReference type="ARBA" id="ARBA00023015"/>
    </source>
</evidence>
<protein>
    <submittedName>
        <fullName evidence="12">Response regulator transcription factor</fullName>
    </submittedName>
</protein>
<sequence>MQERVLIIDDDLELCALLGEYLQLQGFAVAAIHDGSEAIQHLKNTRYDVLVLDIMLPGTMGLDVLRTLRQFDKTPVLMLTARGEDTDRIVGLELGADDYLPKPCNPRELAARLRAILRRVQSSGSGAAAVELEVGATRLNSASRTASHRGQELGLTSAEFNILQVLMQHAGKVVDKDILSRKALDRPLSAYDRSIDVHISKVRRKLAAAGGDDIILSVRGRGYQFVADRTA</sequence>